<evidence type="ECO:0008006" key="4">
    <source>
        <dbReference type="Google" id="ProtNLM"/>
    </source>
</evidence>
<gene>
    <name evidence="2" type="ORF">IFO71_10195</name>
</gene>
<reference evidence="2 3" key="1">
    <citation type="submission" date="2020-09" db="EMBL/GenBank/DDBJ databases">
        <title>Pseudoxanthomonas sp. CAU 1598 isolated from sand of Yaerae Beach.</title>
        <authorList>
            <person name="Kim W."/>
        </authorList>
    </citation>
    <scope>NUCLEOTIDE SEQUENCE [LARGE SCALE GENOMIC DNA]</scope>
    <source>
        <strain evidence="2 3">CAU 1598</strain>
    </source>
</reference>
<protein>
    <recommendedName>
        <fullName evidence="4">DUF541 domain-containing protein</fullName>
    </recommendedName>
</protein>
<comment type="caution">
    <text evidence="2">The sequence shown here is derived from an EMBL/GenBank/DDBJ whole genome shotgun (WGS) entry which is preliminary data.</text>
</comment>
<feature type="chain" id="PRO_5043744599" description="DUF541 domain-containing protein" evidence="1">
    <location>
        <begin position="20"/>
        <end position="239"/>
    </location>
</feature>
<evidence type="ECO:0000256" key="1">
    <source>
        <dbReference type="SAM" id="SignalP"/>
    </source>
</evidence>
<dbReference type="AlphaFoldDB" id="A0AAW3ZP46"/>
<feature type="signal peptide" evidence="1">
    <location>
        <begin position="1"/>
        <end position="19"/>
    </location>
</feature>
<evidence type="ECO:0000313" key="3">
    <source>
        <dbReference type="Proteomes" id="UP000613768"/>
    </source>
</evidence>
<evidence type="ECO:0000313" key="2">
    <source>
        <dbReference type="EMBL" id="MBD8526106.1"/>
    </source>
</evidence>
<keyword evidence="3" id="KW-1185">Reference proteome</keyword>
<dbReference type="RefSeq" id="WP_192029528.1">
    <property type="nucleotide sequence ID" value="NZ_JACYTR010000017.1"/>
</dbReference>
<keyword evidence="1" id="KW-0732">Signal</keyword>
<accession>A0AAW3ZP46</accession>
<dbReference type="EMBL" id="JACYTR010000017">
    <property type="protein sequence ID" value="MBD8526106.1"/>
    <property type="molecule type" value="Genomic_DNA"/>
</dbReference>
<name>A0AAW3ZP46_9GAMM</name>
<dbReference type="Proteomes" id="UP000613768">
    <property type="component" value="Unassembled WGS sequence"/>
</dbReference>
<proteinExistence type="predicted"/>
<sequence length="239" mass="26797">MKRCTAALLALALPLTAGADDSSTLDRIEVTGSSISYRDLLHTPAIAITKHGDYLSQGFSLINDSRDAERRKQEIHSTIEKLLARSGKRYSLIFEDGYSITLNAQNHRVELLDDSKRPDVSRVKLRLRLELPAEAKDGLQIVADLREFVRSSVKVGRTEIELDTETALGMKRPERYRYELIEAIAEDSQRLRRSMGSGCSVELEGLNSRIEWERVGPVELMLYIPYSMTVSGCSEAPTP</sequence>
<organism evidence="2 3">
    <name type="scientific">Pseudomarimonas arenosa</name>
    <dbReference type="NCBI Taxonomy" id="2774145"/>
    <lineage>
        <taxon>Bacteria</taxon>
        <taxon>Pseudomonadati</taxon>
        <taxon>Pseudomonadota</taxon>
        <taxon>Gammaproteobacteria</taxon>
        <taxon>Lysobacterales</taxon>
        <taxon>Lysobacteraceae</taxon>
        <taxon>Pseudomarimonas</taxon>
    </lineage>
</organism>